<dbReference type="InterPro" id="IPR014875">
    <property type="entry name" value="Mor_transcription_activator"/>
</dbReference>
<sequence length="124" mass="14234">MSIAKFDNEDFHTKAPDLLADLAKHTVVAAQEFGVSEEQAENIGMIVAMKISQSWGGLNVYMPKALELFACEREKQIYNEFNGTNHAYLAKKYNLSLQWIYKIVKKVQKEEVNKRQMDMFANAK</sequence>
<dbReference type="AlphaFoldDB" id="A0A179CYJ8"/>
<dbReference type="RefSeq" id="WP_064317855.1">
    <property type="nucleotide sequence ID" value="NZ_JACI01000001.1"/>
</dbReference>
<dbReference type="SUPFAM" id="SSF46689">
    <property type="entry name" value="Homeodomain-like"/>
    <property type="match status" value="1"/>
</dbReference>
<dbReference type="PANTHER" id="PTHR37812:SF1">
    <property type="entry name" value="MU-LIKE PROPHAGE FLUMU PROTEIN C"/>
    <property type="match status" value="1"/>
</dbReference>
<name>A0A179CYJ8_BIBTR</name>
<protein>
    <submittedName>
        <fullName evidence="2">Transcriptional regulator</fullName>
    </submittedName>
</protein>
<evidence type="ECO:0000259" key="1">
    <source>
        <dbReference type="Pfam" id="PF08765"/>
    </source>
</evidence>
<evidence type="ECO:0000313" key="2">
    <source>
        <dbReference type="EMBL" id="OAQ14995.1"/>
    </source>
</evidence>
<reference evidence="2 3" key="1">
    <citation type="submission" date="2014-01" db="EMBL/GenBank/DDBJ databases">
        <authorList>
            <person name="Zuccon D."/>
        </authorList>
    </citation>
    <scope>NUCLEOTIDE SEQUENCE [LARGE SCALE GENOMIC DNA]</scope>
    <source>
        <strain evidence="2 3">Y31</strain>
    </source>
</reference>
<dbReference type="EMBL" id="JACI01000001">
    <property type="protein sequence ID" value="OAQ14995.1"/>
    <property type="molecule type" value="Genomic_DNA"/>
</dbReference>
<feature type="domain" description="Mor transcription activator" evidence="1">
    <location>
        <begin position="14"/>
        <end position="119"/>
    </location>
</feature>
<dbReference type="InterPro" id="IPR009057">
    <property type="entry name" value="Homeodomain-like_sf"/>
</dbReference>
<comment type="caution">
    <text evidence="2">The sequence shown here is derived from an EMBL/GenBank/DDBJ whole genome shotgun (WGS) entry which is preliminary data.</text>
</comment>
<accession>A0A179CYJ8</accession>
<dbReference type="InterPro" id="IPR052411">
    <property type="entry name" value="c-mor_Regulatory_Protein"/>
</dbReference>
<dbReference type="Pfam" id="PF08765">
    <property type="entry name" value="Mor"/>
    <property type="match status" value="1"/>
</dbReference>
<evidence type="ECO:0000313" key="3">
    <source>
        <dbReference type="Proteomes" id="UP000078358"/>
    </source>
</evidence>
<organism evidence="2 3">
    <name type="scientific">Bibersteinia trehalosi Y31</name>
    <dbReference type="NCBI Taxonomy" id="1261658"/>
    <lineage>
        <taxon>Bacteria</taxon>
        <taxon>Pseudomonadati</taxon>
        <taxon>Pseudomonadota</taxon>
        <taxon>Gammaproteobacteria</taxon>
        <taxon>Pasteurellales</taxon>
        <taxon>Pasteurellaceae</taxon>
        <taxon>Bibersteinia</taxon>
    </lineage>
</organism>
<dbReference type="PANTHER" id="PTHR37812">
    <property type="entry name" value="MU-LIKE PROPHAGE FLUMU PROTEIN C"/>
    <property type="match status" value="1"/>
</dbReference>
<proteinExistence type="predicted"/>
<dbReference type="PATRIC" id="fig|1261658.3.peg.24"/>
<gene>
    <name evidence="2" type="ORF">F480_00115</name>
</gene>
<dbReference type="Gene3D" id="1.10.10.60">
    <property type="entry name" value="Homeodomain-like"/>
    <property type="match status" value="1"/>
</dbReference>
<dbReference type="Proteomes" id="UP000078358">
    <property type="component" value="Unassembled WGS sequence"/>
</dbReference>